<keyword evidence="2" id="KW-1185">Reference proteome</keyword>
<comment type="caution">
    <text evidence="1">The sequence shown here is derived from an EMBL/GenBank/DDBJ whole genome shotgun (WGS) entry which is preliminary data.</text>
</comment>
<reference evidence="1 2" key="1">
    <citation type="journal article" date="2020" name="Int. J. Syst. Evol. Microbiol.">
        <title>Novel acetic acid bacteria from cider fermentations: Acetobacter conturbans sp. nov. and Acetobacter fallax sp. nov.</title>
        <authorList>
            <person name="Sombolestani A.S."/>
            <person name="Cleenwerck I."/>
            <person name="Cnockaert M."/>
            <person name="Borremans W."/>
            <person name="Wieme A.D."/>
            <person name="De Vuyst L."/>
            <person name="Vandamme P."/>
        </authorList>
    </citation>
    <scope>NUCLEOTIDE SEQUENCE [LARGE SCALE GENOMIC DNA]</scope>
    <source>
        <strain evidence="1 2">LMG 1637</strain>
    </source>
</reference>
<gene>
    <name evidence="1" type="ORF">GOB84_07225</name>
</gene>
<name>A0ABX0KCY5_9PROT</name>
<sequence length="81" mass="8444">MAIFARQRDLIAIIGGKTRKSFPAQSVQAGLVAEHPGPSVRACEAEPMQRGATAAFKIGFIPHGGNVGNPAVSRNSSCQVI</sequence>
<dbReference type="EMBL" id="WOSW01000010">
    <property type="protein sequence ID" value="NHO32355.1"/>
    <property type="molecule type" value="Genomic_DNA"/>
</dbReference>
<protein>
    <submittedName>
        <fullName evidence="1">Uncharacterized protein</fullName>
    </submittedName>
</protein>
<accession>A0ABX0KCY5</accession>
<organism evidence="1 2">
    <name type="scientific">Acetobacter fallax</name>
    <dbReference type="NCBI Taxonomy" id="1737473"/>
    <lineage>
        <taxon>Bacteria</taxon>
        <taxon>Pseudomonadati</taxon>
        <taxon>Pseudomonadota</taxon>
        <taxon>Alphaproteobacteria</taxon>
        <taxon>Acetobacterales</taxon>
        <taxon>Acetobacteraceae</taxon>
        <taxon>Acetobacter</taxon>
    </lineage>
</organism>
<evidence type="ECO:0000313" key="2">
    <source>
        <dbReference type="Proteomes" id="UP000615326"/>
    </source>
</evidence>
<evidence type="ECO:0000313" key="1">
    <source>
        <dbReference type="EMBL" id="NHO32355.1"/>
    </source>
</evidence>
<proteinExistence type="predicted"/>
<dbReference type="Proteomes" id="UP000615326">
    <property type="component" value="Unassembled WGS sequence"/>
</dbReference>